<keyword evidence="1" id="KW-0472">Membrane</keyword>
<keyword evidence="3" id="KW-1185">Reference proteome</keyword>
<proteinExistence type="predicted"/>
<feature type="transmembrane region" description="Helical" evidence="1">
    <location>
        <begin position="101"/>
        <end position="120"/>
    </location>
</feature>
<dbReference type="AlphaFoldDB" id="A0A8H4ESC3"/>
<sequence length="235" mass="27074">MNTYFVQTTFKSLRILHLLFTIVCFILELVEVSAFSQFAPDQGIPVSAYFSGQIYQYGKDGTQYYYNGVKIYSYIVLLLTLLDGVRHLFYTGPHKRDITINSIFAFLWLSAGLANLYPTFEGYSYSCPPTSSPSIAQECITKLLFIIFGWIIGILFIITSFLSYKLWDERREMYDGEWRVEALGEVVYKYKPKPNITVKVNEPEQVMIYKSTKNNEKVRSPSLFIQTAIPSSDIN</sequence>
<dbReference type="EMBL" id="WTPW01000124">
    <property type="protein sequence ID" value="KAF0544544.1"/>
    <property type="molecule type" value="Genomic_DNA"/>
</dbReference>
<dbReference type="Proteomes" id="UP000439903">
    <property type="component" value="Unassembled WGS sequence"/>
</dbReference>
<evidence type="ECO:0000313" key="3">
    <source>
        <dbReference type="Proteomes" id="UP000439903"/>
    </source>
</evidence>
<comment type="caution">
    <text evidence="2">The sequence shown here is derived from an EMBL/GenBank/DDBJ whole genome shotgun (WGS) entry which is preliminary data.</text>
</comment>
<feature type="transmembrane region" description="Helical" evidence="1">
    <location>
        <begin position="140"/>
        <end position="164"/>
    </location>
</feature>
<organism evidence="2 3">
    <name type="scientific">Gigaspora margarita</name>
    <dbReference type="NCBI Taxonomy" id="4874"/>
    <lineage>
        <taxon>Eukaryota</taxon>
        <taxon>Fungi</taxon>
        <taxon>Fungi incertae sedis</taxon>
        <taxon>Mucoromycota</taxon>
        <taxon>Glomeromycotina</taxon>
        <taxon>Glomeromycetes</taxon>
        <taxon>Diversisporales</taxon>
        <taxon>Gigasporaceae</taxon>
        <taxon>Gigaspora</taxon>
    </lineage>
</organism>
<reference evidence="2 3" key="1">
    <citation type="journal article" date="2019" name="Environ. Microbiol.">
        <title>At the nexus of three kingdoms: the genome of the mycorrhizal fungus Gigaspora margarita provides insights into plant, endobacterial and fungal interactions.</title>
        <authorList>
            <person name="Venice F."/>
            <person name="Ghignone S."/>
            <person name="Salvioli di Fossalunga A."/>
            <person name="Amselem J."/>
            <person name="Novero M."/>
            <person name="Xianan X."/>
            <person name="Sedzielewska Toro K."/>
            <person name="Morin E."/>
            <person name="Lipzen A."/>
            <person name="Grigoriev I.V."/>
            <person name="Henrissat B."/>
            <person name="Martin F.M."/>
            <person name="Bonfante P."/>
        </authorList>
    </citation>
    <scope>NUCLEOTIDE SEQUENCE [LARGE SCALE GENOMIC DNA]</scope>
    <source>
        <strain evidence="2 3">BEG34</strain>
    </source>
</reference>
<keyword evidence="1" id="KW-1133">Transmembrane helix</keyword>
<accession>A0A8H4ESC3</accession>
<gene>
    <name evidence="2" type="ORF">F8M41_002689</name>
</gene>
<feature type="transmembrane region" description="Helical" evidence="1">
    <location>
        <begin position="12"/>
        <end position="30"/>
    </location>
</feature>
<evidence type="ECO:0000313" key="2">
    <source>
        <dbReference type="EMBL" id="KAF0544544.1"/>
    </source>
</evidence>
<feature type="transmembrane region" description="Helical" evidence="1">
    <location>
        <begin position="71"/>
        <end position="89"/>
    </location>
</feature>
<evidence type="ECO:0008006" key="4">
    <source>
        <dbReference type="Google" id="ProtNLM"/>
    </source>
</evidence>
<dbReference type="OrthoDB" id="2308682at2759"/>
<name>A0A8H4ESC3_GIGMA</name>
<keyword evidence="1" id="KW-0812">Transmembrane</keyword>
<evidence type="ECO:0000256" key="1">
    <source>
        <dbReference type="SAM" id="Phobius"/>
    </source>
</evidence>
<protein>
    <recommendedName>
        <fullName evidence="4">MARVEL domain-containing protein</fullName>
    </recommendedName>
</protein>